<sequence>MPVRRRRAFKRRFKQKTKGTGGGIRMQTQEDAVLGCKLSKSLSFSQDEELYIATSDTKIKMEEDYAPFVDKILNNIPYIPYSVLDLGCGPGYIARRISEVLPNAFVFGLDKSITMINHANKVFKKMLLASPFAEKACFSKRASGDMLRGETLPSPMSVKMLKMDYAIHSAYEINDTALKMLGNEAGYSDCYNYNRGLKYMIADSANLPFGKNSFNLIILKGTFKCLDDKLNSLKEMFRVLADNGDILIYEFRKEIPDDEFSMLTEHMNPQKVKSLKRKLNCSLDIEDYEKYLSKAGLTGFADIKTEGLDLRIRISKNC</sequence>
<name>A0A519BDY7_9DELT</name>
<reference evidence="1 2" key="1">
    <citation type="submission" date="2019-01" db="EMBL/GenBank/DDBJ databases">
        <title>Insights into ecological role of a new deltaproteobacterial order Candidatus Sinidesulfobacterales (Sva0485) by metagenomics and metatranscriptomics.</title>
        <authorList>
            <person name="Tan S."/>
            <person name="Liu J."/>
            <person name="Fang Y."/>
            <person name="Hedlund B.P."/>
            <person name="Lian Z.H."/>
            <person name="Huang L.Y."/>
            <person name="Li J.T."/>
            <person name="Huang L.N."/>
            <person name="Li W.J."/>
            <person name="Jiang H.C."/>
            <person name="Dong H.L."/>
            <person name="Shu W.S."/>
        </authorList>
    </citation>
    <scope>NUCLEOTIDE SEQUENCE [LARGE SCALE GENOMIC DNA]</scope>
    <source>
        <strain evidence="1">AP3</strain>
    </source>
</reference>
<dbReference type="Pfam" id="PF13489">
    <property type="entry name" value="Methyltransf_23"/>
    <property type="match status" value="1"/>
</dbReference>
<proteinExistence type="predicted"/>
<organism evidence="1 2">
    <name type="scientific">Candidatus Acidulodesulfobacterium ferriphilum</name>
    <dbReference type="NCBI Taxonomy" id="2597223"/>
    <lineage>
        <taxon>Bacteria</taxon>
        <taxon>Deltaproteobacteria</taxon>
        <taxon>Candidatus Acidulodesulfobacterales</taxon>
        <taxon>Candidatus Acidulodesulfobacterium</taxon>
    </lineage>
</organism>
<dbReference type="PANTHER" id="PTHR43591">
    <property type="entry name" value="METHYLTRANSFERASE"/>
    <property type="match status" value="1"/>
</dbReference>
<dbReference type="EMBL" id="SGBD01000001">
    <property type="protein sequence ID" value="RZD15473.1"/>
    <property type="molecule type" value="Genomic_DNA"/>
</dbReference>
<comment type="caution">
    <text evidence="1">The sequence shown here is derived from an EMBL/GenBank/DDBJ whole genome shotgun (WGS) entry which is preliminary data.</text>
</comment>
<evidence type="ECO:0000313" key="1">
    <source>
        <dbReference type="EMBL" id="RZD15473.1"/>
    </source>
</evidence>
<protein>
    <submittedName>
        <fullName evidence="1">Methyltransferase domain-containing protein</fullName>
    </submittedName>
</protein>
<dbReference type="CDD" id="cd02440">
    <property type="entry name" value="AdoMet_MTases"/>
    <property type="match status" value="1"/>
</dbReference>
<keyword evidence="1" id="KW-0489">Methyltransferase</keyword>
<dbReference type="AlphaFoldDB" id="A0A519BDY7"/>
<dbReference type="GO" id="GO:0032259">
    <property type="term" value="P:methylation"/>
    <property type="evidence" value="ECO:0007669"/>
    <property type="project" value="UniProtKB-KW"/>
</dbReference>
<evidence type="ECO:0000313" key="2">
    <source>
        <dbReference type="Proteomes" id="UP000320813"/>
    </source>
</evidence>
<dbReference type="GO" id="GO:0008168">
    <property type="term" value="F:methyltransferase activity"/>
    <property type="evidence" value="ECO:0007669"/>
    <property type="project" value="UniProtKB-KW"/>
</dbReference>
<accession>A0A519BDY7</accession>
<dbReference type="Gene3D" id="3.40.50.150">
    <property type="entry name" value="Vaccinia Virus protein VP39"/>
    <property type="match status" value="2"/>
</dbReference>
<gene>
    <name evidence="1" type="ORF">EVJ47_04150</name>
</gene>
<dbReference type="Proteomes" id="UP000320813">
    <property type="component" value="Unassembled WGS sequence"/>
</dbReference>
<dbReference type="SUPFAM" id="SSF53335">
    <property type="entry name" value="S-adenosyl-L-methionine-dependent methyltransferases"/>
    <property type="match status" value="1"/>
</dbReference>
<dbReference type="InterPro" id="IPR029063">
    <property type="entry name" value="SAM-dependent_MTases_sf"/>
</dbReference>
<keyword evidence="1" id="KW-0808">Transferase</keyword>